<feature type="domain" description="Zn(2)-C6 fungal-type" evidence="2">
    <location>
        <begin position="9"/>
        <end position="42"/>
    </location>
</feature>
<evidence type="ECO:0000313" key="3">
    <source>
        <dbReference type="EMBL" id="OVF06883.1"/>
    </source>
</evidence>
<protein>
    <submittedName>
        <fullName evidence="3">Transcriptional activator of protease</fullName>
    </submittedName>
</protein>
<feature type="region of interest" description="Disordered" evidence="1">
    <location>
        <begin position="459"/>
        <end position="498"/>
    </location>
</feature>
<reference evidence="3 4" key="1">
    <citation type="submission" date="2017-04" db="EMBL/GenBank/DDBJ databases">
        <title>Draft genome of the yeast Clavispora lusitaniae type strain CBS 6936.</title>
        <authorList>
            <person name="Durrens P."/>
            <person name="Klopp C."/>
            <person name="Biteau N."/>
            <person name="Fitton-Ouhabi V."/>
            <person name="Dementhon K."/>
            <person name="Accoceberry I."/>
            <person name="Sherman D.J."/>
            <person name="Noel T."/>
        </authorList>
    </citation>
    <scope>NUCLEOTIDE SEQUENCE [LARGE SCALE GENOMIC DNA]</scope>
    <source>
        <strain evidence="3 4">CBS 6936</strain>
    </source>
</reference>
<dbReference type="InterPro" id="IPR036864">
    <property type="entry name" value="Zn2-C6_fun-type_DNA-bd_sf"/>
</dbReference>
<dbReference type="EMBL" id="LYUB02000017">
    <property type="protein sequence ID" value="OVF06883.1"/>
    <property type="molecule type" value="Genomic_DNA"/>
</dbReference>
<dbReference type="KEGG" id="clus:A9F13_17g01034"/>
<feature type="region of interest" description="Disordered" evidence="1">
    <location>
        <begin position="607"/>
        <end position="632"/>
    </location>
</feature>
<dbReference type="PROSITE" id="PS00463">
    <property type="entry name" value="ZN2_CY6_FUNGAL_1"/>
    <property type="match status" value="1"/>
</dbReference>
<evidence type="ECO:0000259" key="2">
    <source>
        <dbReference type="PROSITE" id="PS50048"/>
    </source>
</evidence>
<dbReference type="SUPFAM" id="SSF57701">
    <property type="entry name" value="Zn2/Cys6 DNA-binding domain"/>
    <property type="match status" value="1"/>
</dbReference>
<dbReference type="Pfam" id="PF00172">
    <property type="entry name" value="Zn_clus"/>
    <property type="match status" value="1"/>
</dbReference>
<dbReference type="GO" id="GO:0008233">
    <property type="term" value="F:peptidase activity"/>
    <property type="evidence" value="ECO:0007669"/>
    <property type="project" value="UniProtKB-KW"/>
</dbReference>
<evidence type="ECO:0000313" key="4">
    <source>
        <dbReference type="Proteomes" id="UP000195602"/>
    </source>
</evidence>
<feature type="region of interest" description="Disordered" evidence="1">
    <location>
        <begin position="246"/>
        <end position="272"/>
    </location>
</feature>
<dbReference type="CDD" id="cd12148">
    <property type="entry name" value="fungal_TF_MHR"/>
    <property type="match status" value="1"/>
</dbReference>
<dbReference type="Proteomes" id="UP000195602">
    <property type="component" value="Unassembled WGS sequence"/>
</dbReference>
<dbReference type="AlphaFoldDB" id="A0AA91PXM0"/>
<dbReference type="GO" id="GO:0008270">
    <property type="term" value="F:zinc ion binding"/>
    <property type="evidence" value="ECO:0007669"/>
    <property type="project" value="InterPro"/>
</dbReference>
<keyword evidence="3" id="KW-0645">Protease</keyword>
<dbReference type="PANTHER" id="PTHR30304">
    <property type="entry name" value="D-TAGATOSE-1,6-BISPHOSPHATE ALDOLASE"/>
    <property type="match status" value="1"/>
</dbReference>
<dbReference type="CDD" id="cd00067">
    <property type="entry name" value="GAL4"/>
    <property type="match status" value="1"/>
</dbReference>
<accession>A0AA91PXM0</accession>
<dbReference type="PANTHER" id="PTHR30304:SF4">
    <property type="entry name" value="ZN(II)2CYS6 TRANSCRIPTION FACTOR (EUROFUNG)"/>
    <property type="match status" value="1"/>
</dbReference>
<dbReference type="PROSITE" id="PS50048">
    <property type="entry name" value="ZN2_CY6_FUNGAL_2"/>
    <property type="match status" value="1"/>
</dbReference>
<name>A0AA91PXM0_CLALS</name>
<feature type="compositionally biased region" description="Acidic residues" evidence="1">
    <location>
        <begin position="623"/>
        <end position="632"/>
    </location>
</feature>
<dbReference type="InterPro" id="IPR001138">
    <property type="entry name" value="Zn2Cys6_DnaBD"/>
</dbReference>
<dbReference type="InterPro" id="IPR050246">
    <property type="entry name" value="Class_II_FBP_aldolase"/>
</dbReference>
<organism evidence="3 4">
    <name type="scientific">Clavispora lusitaniae</name>
    <name type="common">Candida lusitaniae</name>
    <dbReference type="NCBI Taxonomy" id="36911"/>
    <lineage>
        <taxon>Eukaryota</taxon>
        <taxon>Fungi</taxon>
        <taxon>Dikarya</taxon>
        <taxon>Ascomycota</taxon>
        <taxon>Saccharomycotina</taxon>
        <taxon>Pichiomycetes</taxon>
        <taxon>Metschnikowiaceae</taxon>
        <taxon>Clavispora</taxon>
    </lineage>
</organism>
<keyword evidence="3" id="KW-0378">Hydrolase</keyword>
<evidence type="ECO:0000256" key="1">
    <source>
        <dbReference type="SAM" id="MobiDB-lite"/>
    </source>
</evidence>
<proteinExistence type="predicted"/>
<feature type="region of interest" description="Disordered" evidence="1">
    <location>
        <begin position="793"/>
        <end position="817"/>
    </location>
</feature>
<dbReference type="SMART" id="SM00066">
    <property type="entry name" value="GAL4"/>
    <property type="match status" value="1"/>
</dbReference>
<comment type="caution">
    <text evidence="3">The sequence shown here is derived from an EMBL/GenBank/DDBJ whole genome shotgun (WGS) entry which is preliminary data.</text>
</comment>
<sequence>MAREKRTKPCSNCKRSKVKCEYVESLPCTRCVNSGLSSSCHFVPKLPSLKLPSLDVQRQNKYPGPDILPSNFLSQQGGSVPPQANPVLYYPQAIPVQPEAKSIANHSAPLHQSPSNPSLVNISKAEVASAPNRLAGPQNGRSSYFYPSQKVKNNSIADQNRLEIHDSLQNPHLHQKNSLSISQADAEWKATMENKLNSFDSKFDHLLQALRENQRALGHEMELKNRYAAENEYFRQQHIELSSRAPTPLIGSKRPYSESTTASPPKKTKYGDDDFRENVISLEEAKALFSYFDTNISQQLFGFEIKQFSVDVIWEISPILICAICTIASMHYPDPVISSKRDALQKHLHDLCAKLLFKGRPRTEEEGFNAIVALVLCSFWLSDSQRFTGLALQLAKEFQFNHPSASKTQSSLSEKDKLKLWYLLYILDGQQSMTLNRQYLLDGNDESFKNSRSVLLSRTSSIKSSPTQAIDQPEVSKSRQADQKESKNSKSSDESKAPSFTDLRLVSQVEYNQALNEAFKGNAWELIAPSAFGIPSKSNLELDKWMVSWTVLLAPMNCGSVWSSKSTLIYYNFAKMHINSSIVRHLQMDTGSEDVVFPRWENYSQVSEKQKSPAIDHGARQDSDDEDEDDDDEFISNKELVSQDETLLGLNIAVNAAQTVLNLVLDDNDILSELKYVPVHIHIMLYYAALLLVNPPTCVTDGEKNEAYFQKIIENLKTVRILSKKVNMNIPTDKQFGERFINSLDNVFLERSTRLKSELNESNLDLSVRAELLKELSSLQYFDSKLEMVLDTKESSRGSSPKPERISAWPGSHHGHP</sequence>
<feature type="compositionally biased region" description="Polar residues" evidence="1">
    <location>
        <begin position="459"/>
        <end position="470"/>
    </location>
</feature>
<dbReference type="GO" id="GO:0000981">
    <property type="term" value="F:DNA-binding transcription factor activity, RNA polymerase II-specific"/>
    <property type="evidence" value="ECO:0007669"/>
    <property type="project" value="InterPro"/>
</dbReference>
<gene>
    <name evidence="3" type="ORF">A9F13_17g01034</name>
</gene>
<feature type="compositionally biased region" description="Basic and acidic residues" evidence="1">
    <location>
        <begin position="474"/>
        <end position="496"/>
    </location>
</feature>
<dbReference type="GO" id="GO:0006508">
    <property type="term" value="P:proteolysis"/>
    <property type="evidence" value="ECO:0007669"/>
    <property type="project" value="UniProtKB-KW"/>
</dbReference>